<evidence type="ECO:0000313" key="4">
    <source>
        <dbReference type="Proteomes" id="UP000714380"/>
    </source>
</evidence>
<proteinExistence type="predicted"/>
<dbReference type="SUPFAM" id="SSF52833">
    <property type="entry name" value="Thioredoxin-like"/>
    <property type="match status" value="1"/>
</dbReference>
<organism evidence="3 4">
    <name type="scientific">Thalassolituus marinus</name>
    <dbReference type="NCBI Taxonomy" id="671053"/>
    <lineage>
        <taxon>Bacteria</taxon>
        <taxon>Pseudomonadati</taxon>
        <taxon>Pseudomonadota</taxon>
        <taxon>Gammaproteobacteria</taxon>
        <taxon>Oceanospirillales</taxon>
        <taxon>Oceanospirillaceae</taxon>
        <taxon>Thalassolituus</taxon>
    </lineage>
</organism>
<dbReference type="EMBL" id="JAEDAH010000097">
    <property type="protein sequence ID" value="MCA6064992.1"/>
    <property type="molecule type" value="Genomic_DNA"/>
</dbReference>
<dbReference type="InterPro" id="IPR013740">
    <property type="entry name" value="Redoxin"/>
</dbReference>
<protein>
    <submittedName>
        <fullName evidence="3">TlpA family protein disulfide reductase</fullName>
    </submittedName>
</protein>
<keyword evidence="1" id="KW-0732">Signal</keyword>
<dbReference type="PRINTS" id="PR00421">
    <property type="entry name" value="THIOREDOXIN"/>
</dbReference>
<dbReference type="PANTHER" id="PTHR42852:SF18">
    <property type="entry name" value="CHROMOSOME UNDETERMINED SCAFFOLD_47, WHOLE GENOME SHOTGUN SEQUENCE"/>
    <property type="match status" value="1"/>
</dbReference>
<reference evidence="3 4" key="1">
    <citation type="submission" date="2020-12" db="EMBL/GenBank/DDBJ databases">
        <title>Novel Thalassolituus-related marine hydrocarbonoclastic bacteria mediated algae-derived hydrocarbons mineralization in twilight zone of the northern South China Sea.</title>
        <authorList>
            <person name="Dong C."/>
        </authorList>
    </citation>
    <scope>NUCLEOTIDE SEQUENCE [LARGE SCALE GENOMIC DNA]</scope>
    <source>
        <strain evidence="3 4">IMCC1826</strain>
    </source>
</reference>
<evidence type="ECO:0000256" key="1">
    <source>
        <dbReference type="SAM" id="SignalP"/>
    </source>
</evidence>
<feature type="signal peptide" evidence="1">
    <location>
        <begin position="1"/>
        <end position="18"/>
    </location>
</feature>
<evidence type="ECO:0000259" key="2">
    <source>
        <dbReference type="PROSITE" id="PS51352"/>
    </source>
</evidence>
<dbReference type="InterPro" id="IPR050553">
    <property type="entry name" value="Thioredoxin_ResA/DsbE_sf"/>
</dbReference>
<dbReference type="PANTHER" id="PTHR42852">
    <property type="entry name" value="THIOL:DISULFIDE INTERCHANGE PROTEIN DSBE"/>
    <property type="match status" value="1"/>
</dbReference>
<feature type="domain" description="Thioredoxin" evidence="2">
    <location>
        <begin position="19"/>
        <end position="160"/>
    </location>
</feature>
<evidence type="ECO:0000313" key="3">
    <source>
        <dbReference type="EMBL" id="MCA6064992.1"/>
    </source>
</evidence>
<keyword evidence="4" id="KW-1185">Reference proteome</keyword>
<dbReference type="PROSITE" id="PS51352">
    <property type="entry name" value="THIOREDOXIN_2"/>
    <property type="match status" value="1"/>
</dbReference>
<name>A0ABS7ZTT0_9GAMM</name>
<dbReference type="CDD" id="cd02966">
    <property type="entry name" value="TlpA_like_family"/>
    <property type="match status" value="1"/>
</dbReference>
<dbReference type="InterPro" id="IPR013766">
    <property type="entry name" value="Thioredoxin_domain"/>
</dbReference>
<comment type="caution">
    <text evidence="3">The sequence shown here is derived from an EMBL/GenBank/DDBJ whole genome shotgun (WGS) entry which is preliminary data.</text>
</comment>
<dbReference type="InterPro" id="IPR036249">
    <property type="entry name" value="Thioredoxin-like_sf"/>
</dbReference>
<dbReference type="Pfam" id="PF08534">
    <property type="entry name" value="Redoxin"/>
    <property type="match status" value="1"/>
</dbReference>
<feature type="chain" id="PRO_5045247171" evidence="1">
    <location>
        <begin position="19"/>
        <end position="161"/>
    </location>
</feature>
<sequence>MRVLAALFLALIMNNVSALEVGDKVPDFRLPLLTQQGQAGLSSFKGKVVYVDFWASWCGPCRKSLPALNTLRKELKGKGFEVVAINLDEDVKDARAFLKEFPVAYPTLYDGTGKTPELFGVRGMPTSYLIDRQGKLQAVHQGFKPSDITGIRAQVMSLLAK</sequence>
<dbReference type="Gene3D" id="3.40.30.10">
    <property type="entry name" value="Glutaredoxin"/>
    <property type="match status" value="1"/>
</dbReference>
<gene>
    <name evidence="3" type="ORF">I9W95_15420</name>
</gene>
<dbReference type="RefSeq" id="WP_225676498.1">
    <property type="nucleotide sequence ID" value="NZ_JAEDAH010000097.1"/>
</dbReference>
<accession>A0ABS7ZTT0</accession>
<dbReference type="Proteomes" id="UP000714380">
    <property type="component" value="Unassembled WGS sequence"/>
</dbReference>